<gene>
    <name evidence="2" type="ORF">C0Q70_11534</name>
</gene>
<comment type="caution">
    <text evidence="2">The sequence shown here is derived from an EMBL/GenBank/DDBJ whole genome shotgun (WGS) entry which is preliminary data.</text>
</comment>
<organism evidence="2 3">
    <name type="scientific">Pomacea canaliculata</name>
    <name type="common">Golden apple snail</name>
    <dbReference type="NCBI Taxonomy" id="400727"/>
    <lineage>
        <taxon>Eukaryota</taxon>
        <taxon>Metazoa</taxon>
        <taxon>Spiralia</taxon>
        <taxon>Lophotrochozoa</taxon>
        <taxon>Mollusca</taxon>
        <taxon>Gastropoda</taxon>
        <taxon>Caenogastropoda</taxon>
        <taxon>Architaenioglossa</taxon>
        <taxon>Ampullarioidea</taxon>
        <taxon>Ampullariidae</taxon>
        <taxon>Pomacea</taxon>
    </lineage>
</organism>
<name>A0A2T7P697_POMCA</name>
<accession>A0A2T7P697</accession>
<dbReference type="EMBL" id="PZQS01000006">
    <property type="protein sequence ID" value="PVD28939.1"/>
    <property type="molecule type" value="Genomic_DNA"/>
</dbReference>
<evidence type="ECO:0000256" key="1">
    <source>
        <dbReference type="SAM" id="SignalP"/>
    </source>
</evidence>
<reference evidence="2 3" key="1">
    <citation type="submission" date="2018-04" db="EMBL/GenBank/DDBJ databases">
        <title>The genome of golden apple snail Pomacea canaliculata provides insight into stress tolerance and invasive adaptation.</title>
        <authorList>
            <person name="Liu C."/>
            <person name="Liu B."/>
            <person name="Ren Y."/>
            <person name="Zhang Y."/>
            <person name="Wang H."/>
            <person name="Li S."/>
            <person name="Jiang F."/>
            <person name="Yin L."/>
            <person name="Zhang G."/>
            <person name="Qian W."/>
            <person name="Fan W."/>
        </authorList>
    </citation>
    <scope>NUCLEOTIDE SEQUENCE [LARGE SCALE GENOMIC DNA]</scope>
    <source>
        <strain evidence="2">SZHN2017</strain>
        <tissue evidence="2">Muscle</tissue>
    </source>
</reference>
<evidence type="ECO:0008006" key="4">
    <source>
        <dbReference type="Google" id="ProtNLM"/>
    </source>
</evidence>
<sequence length="132" mass="14806">METFLSLFWFLSHPTLVLSRGHVVFANQSTYIQTVEVFFHPGGRKGCGERVTVVGRDWRPMVFSPCPLGSFSLLPPDTHTPLSTGPRTCQPQVEQLIRIQLVRAIALRFFSKTTWRPPAVVRTLVLLSCPAA</sequence>
<dbReference type="AlphaFoldDB" id="A0A2T7P697"/>
<feature type="chain" id="PRO_5015450954" description="IPT/TIG domain-containing protein" evidence="1">
    <location>
        <begin position="20"/>
        <end position="132"/>
    </location>
</feature>
<dbReference type="Proteomes" id="UP000245119">
    <property type="component" value="Linkage Group LG6"/>
</dbReference>
<feature type="signal peptide" evidence="1">
    <location>
        <begin position="1"/>
        <end position="19"/>
    </location>
</feature>
<evidence type="ECO:0000313" key="3">
    <source>
        <dbReference type="Proteomes" id="UP000245119"/>
    </source>
</evidence>
<keyword evidence="3" id="KW-1185">Reference proteome</keyword>
<keyword evidence="1" id="KW-0732">Signal</keyword>
<proteinExistence type="predicted"/>
<protein>
    <recommendedName>
        <fullName evidence="4">IPT/TIG domain-containing protein</fullName>
    </recommendedName>
</protein>
<evidence type="ECO:0000313" key="2">
    <source>
        <dbReference type="EMBL" id="PVD28939.1"/>
    </source>
</evidence>